<dbReference type="AlphaFoldDB" id="A0A1I3W4U3"/>
<evidence type="ECO:0000313" key="4">
    <source>
        <dbReference type="Proteomes" id="UP000198755"/>
    </source>
</evidence>
<accession>A0A1I3W4U3</accession>
<dbReference type="Gene3D" id="3.50.50.60">
    <property type="entry name" value="FAD/NAD(P)-binding domain"/>
    <property type="match status" value="2"/>
</dbReference>
<evidence type="ECO:0000259" key="2">
    <source>
        <dbReference type="Pfam" id="PF01593"/>
    </source>
</evidence>
<evidence type="ECO:0000313" key="3">
    <source>
        <dbReference type="EMBL" id="SFK02203.1"/>
    </source>
</evidence>
<dbReference type="OrthoDB" id="337830at2"/>
<dbReference type="PANTHER" id="PTHR43563">
    <property type="entry name" value="AMINE OXIDASE"/>
    <property type="match status" value="1"/>
</dbReference>
<gene>
    <name evidence="3" type="ORF">SAMN05444581_101326</name>
</gene>
<dbReference type="STRING" id="1612308.SAMN05444581_101326"/>
<dbReference type="Pfam" id="PF01593">
    <property type="entry name" value="Amino_oxidase"/>
    <property type="match status" value="2"/>
</dbReference>
<name>A0A1I3W4U3_9HYPH</name>
<dbReference type="EMBL" id="FOSN01000001">
    <property type="protein sequence ID" value="SFK02203.1"/>
    <property type="molecule type" value="Genomic_DNA"/>
</dbReference>
<dbReference type="InterPro" id="IPR036188">
    <property type="entry name" value="FAD/NAD-bd_sf"/>
</dbReference>
<protein>
    <submittedName>
        <fullName evidence="3">Monoamine oxidase</fullName>
    </submittedName>
</protein>
<dbReference type="SUPFAM" id="SSF54373">
    <property type="entry name" value="FAD-linked reductases, C-terminal domain"/>
    <property type="match status" value="1"/>
</dbReference>
<dbReference type="Proteomes" id="UP000198755">
    <property type="component" value="Unassembled WGS sequence"/>
</dbReference>
<dbReference type="PANTHER" id="PTHR43563:SF1">
    <property type="entry name" value="AMINE OXIDASE [FLAVIN-CONTAINING] B"/>
    <property type="match status" value="1"/>
</dbReference>
<dbReference type="RefSeq" id="WP_091676516.1">
    <property type="nucleotide sequence ID" value="NZ_FOSN01000001.1"/>
</dbReference>
<dbReference type="InterPro" id="IPR050703">
    <property type="entry name" value="Flavin_MAO"/>
</dbReference>
<dbReference type="SUPFAM" id="SSF51905">
    <property type="entry name" value="FAD/NAD(P)-binding domain"/>
    <property type="match status" value="1"/>
</dbReference>
<feature type="domain" description="Amine oxidase" evidence="2">
    <location>
        <begin position="105"/>
        <end position="352"/>
    </location>
</feature>
<keyword evidence="4" id="KW-1185">Reference proteome</keyword>
<sequence>MVELAIIGGGVSGLALARALHRRGVSFALFEARERFGGRVLATTSATNGVSVDLGPTWFWPETQPFIADLICDLGLAAFPQYDEGGALHLDDANEKPRLVEGGVHGGAQRLAGGMTRLIDALLAELPQDSLRPGFQLTGLADRGGRVELTFRCGDLTQKVEARHVALALPPRLVEQNVRFEPALDAALVDAMRACETWMAAQAKVVIAYDRPAWREAGFSGNAFVTHSQAVLGEVFDACDETSAKAALGGFLALSADQRREFGVGLPILMDSQMSQLFGVAAVEGEQHYQDWAQEPLTCSALDRSAPAVDHPSHAHPFLRRPAWGGKLFVGGSETAAHAAGYLEGAIDAAKRIERDFIAYHETARLRAPAILEPLMDADASALNEASLARFGEWASVQAAAAFESYRVRLNKNLARQLRSQLTQRAILASVEEVYSKALAMLDSLPFDARAVEVEKGRSKLTPAVQAAFGTFLQKLMDEVIAFNATSCALSNFPDEHHLSGEYVQTILRDIAAAWREFSLAANALLLAKQDAAKQDAALGGQPGHETMMEMRLE</sequence>
<organism evidence="3 4">
    <name type="scientific">Methylocapsa palsarum</name>
    <dbReference type="NCBI Taxonomy" id="1612308"/>
    <lineage>
        <taxon>Bacteria</taxon>
        <taxon>Pseudomonadati</taxon>
        <taxon>Pseudomonadota</taxon>
        <taxon>Alphaproteobacteria</taxon>
        <taxon>Hyphomicrobiales</taxon>
        <taxon>Beijerinckiaceae</taxon>
        <taxon>Methylocapsa</taxon>
    </lineage>
</organism>
<reference evidence="3 4" key="1">
    <citation type="submission" date="2016-10" db="EMBL/GenBank/DDBJ databases">
        <authorList>
            <person name="de Groot N.N."/>
        </authorList>
    </citation>
    <scope>NUCLEOTIDE SEQUENCE [LARGE SCALE GENOMIC DNA]</scope>
    <source>
        <strain evidence="3 4">NE2</strain>
    </source>
</reference>
<proteinExistence type="inferred from homology"/>
<dbReference type="GO" id="GO:0016491">
    <property type="term" value="F:oxidoreductase activity"/>
    <property type="evidence" value="ECO:0007669"/>
    <property type="project" value="InterPro"/>
</dbReference>
<evidence type="ECO:0000256" key="1">
    <source>
        <dbReference type="ARBA" id="ARBA00005995"/>
    </source>
</evidence>
<dbReference type="InterPro" id="IPR002937">
    <property type="entry name" value="Amino_oxidase"/>
</dbReference>
<feature type="domain" description="Amine oxidase" evidence="2">
    <location>
        <begin position="11"/>
        <end position="86"/>
    </location>
</feature>
<comment type="similarity">
    <text evidence="1">Belongs to the flavin monoamine oxidase family.</text>
</comment>